<keyword evidence="1" id="KW-1133">Transmembrane helix</keyword>
<dbReference type="SUPFAM" id="SSF141868">
    <property type="entry name" value="EAL domain-like"/>
    <property type="match status" value="1"/>
</dbReference>
<dbReference type="PROSITE" id="PS50887">
    <property type="entry name" value="GGDEF"/>
    <property type="match status" value="1"/>
</dbReference>
<dbReference type="InterPro" id="IPR000160">
    <property type="entry name" value="GGDEF_dom"/>
</dbReference>
<dbReference type="SMART" id="SM00052">
    <property type="entry name" value="EAL"/>
    <property type="match status" value="1"/>
</dbReference>
<feature type="domain" description="GGDEF" evidence="3">
    <location>
        <begin position="80"/>
        <end position="210"/>
    </location>
</feature>
<dbReference type="InterPro" id="IPR035919">
    <property type="entry name" value="EAL_sf"/>
</dbReference>
<keyword evidence="1" id="KW-0472">Membrane</keyword>
<dbReference type="InterPro" id="IPR029787">
    <property type="entry name" value="Nucleotide_cyclase"/>
</dbReference>
<organism evidence="4 5">
    <name type="scientific">Sulfurimonas crateris</name>
    <dbReference type="NCBI Taxonomy" id="2574727"/>
    <lineage>
        <taxon>Bacteria</taxon>
        <taxon>Pseudomonadati</taxon>
        <taxon>Campylobacterota</taxon>
        <taxon>Epsilonproteobacteria</taxon>
        <taxon>Campylobacterales</taxon>
        <taxon>Sulfurimonadaceae</taxon>
        <taxon>Sulfurimonas</taxon>
    </lineage>
</organism>
<name>A0A4U2ZAA2_9BACT</name>
<reference evidence="4 5" key="1">
    <citation type="submission" date="2019-04" db="EMBL/GenBank/DDBJ databases">
        <title>Sulfurimonas crateris sp. nov. a facultative anaerobic sulfur-oxidizing chemolithautotrophic bacterium isolated from a terrestrial mud vulcano.</title>
        <authorList>
            <person name="Ratnikova N.M."/>
            <person name="Slobodkin A.I."/>
            <person name="Merkel A.Y."/>
            <person name="Novikov A."/>
            <person name="Bonch-Osmolovskaya E.A."/>
            <person name="Slobodkina G.B."/>
        </authorList>
    </citation>
    <scope>NUCLEOTIDE SEQUENCE [LARGE SCALE GENOMIC DNA]</scope>
    <source>
        <strain evidence="4 5">SN118</strain>
    </source>
</reference>
<dbReference type="Pfam" id="PF00563">
    <property type="entry name" value="EAL"/>
    <property type="match status" value="1"/>
</dbReference>
<feature type="transmembrane region" description="Helical" evidence="1">
    <location>
        <begin position="26"/>
        <end position="48"/>
    </location>
</feature>
<dbReference type="OrthoDB" id="5360156at2"/>
<dbReference type="AlphaFoldDB" id="A0A4U2ZAA2"/>
<evidence type="ECO:0000259" key="2">
    <source>
        <dbReference type="PROSITE" id="PS50883"/>
    </source>
</evidence>
<dbReference type="GO" id="GO:0071111">
    <property type="term" value="F:cyclic-guanylate-specific phosphodiesterase activity"/>
    <property type="evidence" value="ECO:0007669"/>
    <property type="project" value="InterPro"/>
</dbReference>
<evidence type="ECO:0000313" key="4">
    <source>
        <dbReference type="EMBL" id="TKI71297.1"/>
    </source>
</evidence>
<gene>
    <name evidence="4" type="ORF">FCU45_00285</name>
</gene>
<keyword evidence="1" id="KW-0812">Transmembrane</keyword>
<dbReference type="PANTHER" id="PTHR33121:SF70">
    <property type="entry name" value="SIGNALING PROTEIN YKOW"/>
    <property type="match status" value="1"/>
</dbReference>
<dbReference type="Gene3D" id="3.20.20.450">
    <property type="entry name" value="EAL domain"/>
    <property type="match status" value="1"/>
</dbReference>
<dbReference type="InterPro" id="IPR050706">
    <property type="entry name" value="Cyclic-di-GMP_PDE-like"/>
</dbReference>
<dbReference type="InterPro" id="IPR043128">
    <property type="entry name" value="Rev_trsase/Diguanyl_cyclase"/>
</dbReference>
<dbReference type="Gene3D" id="3.30.70.270">
    <property type="match status" value="1"/>
</dbReference>
<protein>
    <submittedName>
        <fullName evidence="4">GGDEF domain-containing protein</fullName>
    </submittedName>
</protein>
<proteinExistence type="predicted"/>
<dbReference type="Pfam" id="PF00990">
    <property type="entry name" value="GGDEF"/>
    <property type="match status" value="1"/>
</dbReference>
<dbReference type="EMBL" id="SZPX01000001">
    <property type="protein sequence ID" value="TKI71297.1"/>
    <property type="molecule type" value="Genomic_DNA"/>
</dbReference>
<dbReference type="PROSITE" id="PS50883">
    <property type="entry name" value="EAL"/>
    <property type="match status" value="1"/>
</dbReference>
<feature type="domain" description="EAL" evidence="2">
    <location>
        <begin position="213"/>
        <end position="453"/>
    </location>
</feature>
<evidence type="ECO:0000256" key="1">
    <source>
        <dbReference type="SAM" id="Phobius"/>
    </source>
</evidence>
<evidence type="ECO:0000259" key="3">
    <source>
        <dbReference type="PROSITE" id="PS50887"/>
    </source>
</evidence>
<dbReference type="SUPFAM" id="SSF55073">
    <property type="entry name" value="Nucleotide cyclase"/>
    <property type="match status" value="1"/>
</dbReference>
<keyword evidence="5" id="KW-1185">Reference proteome</keyword>
<dbReference type="PANTHER" id="PTHR33121">
    <property type="entry name" value="CYCLIC DI-GMP PHOSPHODIESTERASE PDEF"/>
    <property type="match status" value="1"/>
</dbReference>
<sequence>MVLPIFALVFALVIHTFITSKDTISTSFYIESILILVFSIYFIFYLIYKGFDTKITESVSKAFTREYMYKYLKNEIRDSKEYTLVLLSVDNLYEINSRYGIKNGDNILFKTLEWIAVYLKSKDIYNFPIGRIKGGDFVIGLSGDKSRYKTIIELMCLKSEDFKIDDIEVQISGAINDTKFSRDIDYLIENLFELQIKNRDSKSALESTDDVNPNELEYGVINAIKREDLLIYTQSVFENDSELFKECFVKLKREDGTIIHQKNYMKILDKLRLMGDYDLIVLEKTLKMCKRSDKGKFAIHISPTSLRNYTVLTKIKEIFEKNECVKNRIILIFEESEYYPRIEKFNAILQQLRSLGVLVAVDRLGSLHTSFLYLRDLDIDIVRIDPYYTKESEEKEYKNIISGFSVMAHEKGVKTWVKMIESQSSLDLAKELKIDYMQGRYIAPLDKNENDRS</sequence>
<comment type="caution">
    <text evidence="4">The sequence shown here is derived from an EMBL/GenBank/DDBJ whole genome shotgun (WGS) entry which is preliminary data.</text>
</comment>
<dbReference type="Proteomes" id="UP000309561">
    <property type="component" value="Unassembled WGS sequence"/>
</dbReference>
<dbReference type="InterPro" id="IPR001633">
    <property type="entry name" value="EAL_dom"/>
</dbReference>
<evidence type="ECO:0000313" key="5">
    <source>
        <dbReference type="Proteomes" id="UP000309561"/>
    </source>
</evidence>
<accession>A0A4U2ZAA2</accession>
<dbReference type="CDD" id="cd01948">
    <property type="entry name" value="EAL"/>
    <property type="match status" value="1"/>
</dbReference>